<dbReference type="EMBL" id="FQXE01000016">
    <property type="protein sequence ID" value="SHI25498.1"/>
    <property type="molecule type" value="Genomic_DNA"/>
</dbReference>
<evidence type="ECO:0000256" key="1">
    <source>
        <dbReference type="SAM" id="MobiDB-lite"/>
    </source>
</evidence>
<feature type="compositionally biased region" description="Polar residues" evidence="1">
    <location>
        <begin position="52"/>
        <end position="68"/>
    </location>
</feature>
<evidence type="ECO:0000313" key="2">
    <source>
        <dbReference type="EMBL" id="SHI25498.1"/>
    </source>
</evidence>
<feature type="region of interest" description="Disordered" evidence="1">
    <location>
        <begin position="52"/>
        <end position="79"/>
    </location>
</feature>
<protein>
    <recommendedName>
        <fullName evidence="4">DUF2946 domain-containing protein</fullName>
    </recommendedName>
</protein>
<feature type="region of interest" description="Disordered" evidence="1">
    <location>
        <begin position="114"/>
        <end position="136"/>
    </location>
</feature>
<proteinExistence type="predicted"/>
<keyword evidence="3" id="KW-1185">Reference proteome</keyword>
<accession>A0A1M5ZMV8</accession>
<feature type="compositionally biased region" description="Low complexity" evidence="1">
    <location>
        <begin position="124"/>
        <end position="136"/>
    </location>
</feature>
<reference evidence="2 3" key="1">
    <citation type="submission" date="2016-11" db="EMBL/GenBank/DDBJ databases">
        <authorList>
            <person name="Jaros S."/>
            <person name="Januszkiewicz K."/>
            <person name="Wedrychowicz H."/>
        </authorList>
    </citation>
    <scope>NUCLEOTIDE SEQUENCE [LARGE SCALE GENOMIC DNA]</scope>
    <source>
        <strain evidence="2 3">CGMCC 1.10190</strain>
    </source>
</reference>
<dbReference type="Proteomes" id="UP000184226">
    <property type="component" value="Unassembled WGS sequence"/>
</dbReference>
<dbReference type="AlphaFoldDB" id="A0A1M5ZMV8"/>
<evidence type="ECO:0008006" key="4">
    <source>
        <dbReference type="Google" id="ProtNLM"/>
    </source>
</evidence>
<sequence>MTWRKGMAVRQILFCLTVMSFLCRSVIPMGYMPDLSGGRGDKHAITFCTAGSGASTSSLDLTGRPEQSSSDEHAGSQDCPFGLAVSQAVMPGQPASMLLGMISQRPAALLHHNQTLPPLPALGPPLGSRAPPSNLG</sequence>
<gene>
    <name evidence="2" type="ORF">SAMN04488135_11647</name>
</gene>
<organism evidence="2 3">
    <name type="scientific">Pollutimonas bauzanensis</name>
    <dbReference type="NCBI Taxonomy" id="658167"/>
    <lineage>
        <taxon>Bacteria</taxon>
        <taxon>Pseudomonadati</taxon>
        <taxon>Pseudomonadota</taxon>
        <taxon>Betaproteobacteria</taxon>
        <taxon>Burkholderiales</taxon>
        <taxon>Alcaligenaceae</taxon>
        <taxon>Pollutimonas</taxon>
    </lineage>
</organism>
<dbReference type="STRING" id="658167.SAMN04488135_11647"/>
<name>A0A1M5ZMV8_9BURK</name>
<evidence type="ECO:0000313" key="3">
    <source>
        <dbReference type="Proteomes" id="UP000184226"/>
    </source>
</evidence>